<dbReference type="AlphaFoldDB" id="A0AAU9TTU4"/>
<evidence type="ECO:0000256" key="2">
    <source>
        <dbReference type="SAM" id="Phobius"/>
    </source>
</evidence>
<evidence type="ECO:0000313" key="5">
    <source>
        <dbReference type="Proteomes" id="UP001153954"/>
    </source>
</evidence>
<proteinExistence type="predicted"/>
<keyword evidence="2" id="KW-0812">Transmembrane</keyword>
<evidence type="ECO:0000256" key="3">
    <source>
        <dbReference type="SAM" id="SignalP"/>
    </source>
</evidence>
<evidence type="ECO:0000256" key="1">
    <source>
        <dbReference type="SAM" id="MobiDB-lite"/>
    </source>
</evidence>
<keyword evidence="2" id="KW-0472">Membrane</keyword>
<feature type="compositionally biased region" description="Acidic residues" evidence="1">
    <location>
        <begin position="390"/>
        <end position="409"/>
    </location>
</feature>
<accession>A0AAU9TTU4</accession>
<gene>
    <name evidence="4" type="ORF">EEDITHA_LOCUS6521</name>
</gene>
<keyword evidence="2" id="KW-1133">Transmembrane helix</keyword>
<feature type="compositionally biased region" description="Basic residues" evidence="1">
    <location>
        <begin position="268"/>
        <end position="287"/>
    </location>
</feature>
<feature type="region of interest" description="Disordered" evidence="1">
    <location>
        <begin position="256"/>
        <end position="297"/>
    </location>
</feature>
<feature type="region of interest" description="Disordered" evidence="1">
    <location>
        <begin position="371"/>
        <end position="453"/>
    </location>
</feature>
<dbReference type="EMBL" id="CAKOGL010000009">
    <property type="protein sequence ID" value="CAH2090580.1"/>
    <property type="molecule type" value="Genomic_DNA"/>
</dbReference>
<sequence>MARLKSDRVKWTLVLVLTVFSQYVFSLPQLNSTTLDVVPNAGTEKSTADPLRYNFIQNNGSLYLFMLPSNNSVYKGTRSRFLNGDNKNISQFNVSLGRIGRLRKTKRRIKPNYDTLNDEIQYSTFNNKLQSQNNDQLYTNKKLNKPVIKKVITKWTDNTKYDELNISHDDNDSNEKDTSNLVNLVNSNVQYSSTENVYAYTNEQPDNKRFTYSYNRPQYSEEAQVYSNNFHVVDRPYVTRPSYVFSTPTPTPIITNVGYPKPWQNNKPIKRPTTRKPIKGTKPKKPQIYHSHPNYSPYPGNDFEVTTFPPTMGYTERIVIRPNEYSASSDECPTIFLTLNNTFQGQAKEACPDLNIAVNTNVINKNVVVESEEDTDTTLTDVFGLPLDDSGSDESDNDYTESQENDEQTDSASVELSSYNAANSVSEAESSEPASVASPSTALSSYAKPSRPNDNDDDVFSFSSVIDFFRPAISAFSWLAAINPLSFSALSFLLTPVILLFAGTSGLFALFSPWSLSARAAPDVSYYGPPWQWDDYYKAWHLNSFPNSRTFESESAKSKGIHVDTTWFYKVKEFLKTLTKTIKERNGVVNYNRKNKRKKRETWTIRVK</sequence>
<feature type="signal peptide" evidence="3">
    <location>
        <begin position="1"/>
        <end position="26"/>
    </location>
</feature>
<keyword evidence="3" id="KW-0732">Signal</keyword>
<evidence type="ECO:0000313" key="4">
    <source>
        <dbReference type="EMBL" id="CAH2090580.1"/>
    </source>
</evidence>
<comment type="caution">
    <text evidence="4">The sequence shown here is derived from an EMBL/GenBank/DDBJ whole genome shotgun (WGS) entry which is preliminary data.</text>
</comment>
<organism evidence="4 5">
    <name type="scientific">Euphydryas editha</name>
    <name type="common">Edith's checkerspot</name>
    <dbReference type="NCBI Taxonomy" id="104508"/>
    <lineage>
        <taxon>Eukaryota</taxon>
        <taxon>Metazoa</taxon>
        <taxon>Ecdysozoa</taxon>
        <taxon>Arthropoda</taxon>
        <taxon>Hexapoda</taxon>
        <taxon>Insecta</taxon>
        <taxon>Pterygota</taxon>
        <taxon>Neoptera</taxon>
        <taxon>Endopterygota</taxon>
        <taxon>Lepidoptera</taxon>
        <taxon>Glossata</taxon>
        <taxon>Ditrysia</taxon>
        <taxon>Papilionoidea</taxon>
        <taxon>Nymphalidae</taxon>
        <taxon>Nymphalinae</taxon>
        <taxon>Euphydryas</taxon>
    </lineage>
</organism>
<feature type="compositionally biased region" description="Low complexity" evidence="1">
    <location>
        <begin position="417"/>
        <end position="440"/>
    </location>
</feature>
<keyword evidence="5" id="KW-1185">Reference proteome</keyword>
<feature type="chain" id="PRO_5043336627" evidence="3">
    <location>
        <begin position="27"/>
        <end position="608"/>
    </location>
</feature>
<reference evidence="4" key="1">
    <citation type="submission" date="2022-03" db="EMBL/GenBank/DDBJ databases">
        <authorList>
            <person name="Tunstrom K."/>
        </authorList>
    </citation>
    <scope>NUCLEOTIDE SEQUENCE</scope>
</reference>
<protein>
    <submittedName>
        <fullName evidence="4">Uncharacterized protein</fullName>
    </submittedName>
</protein>
<dbReference type="Proteomes" id="UP001153954">
    <property type="component" value="Unassembled WGS sequence"/>
</dbReference>
<name>A0AAU9TTU4_EUPED</name>
<feature type="transmembrane region" description="Helical" evidence="2">
    <location>
        <begin position="489"/>
        <end position="511"/>
    </location>
</feature>